<keyword evidence="3" id="KW-0732">Signal</keyword>
<evidence type="ECO:0000313" key="5">
    <source>
        <dbReference type="Proteomes" id="UP000235672"/>
    </source>
</evidence>
<keyword evidence="5" id="KW-1185">Reference proteome</keyword>
<keyword evidence="2" id="KW-0812">Transmembrane</keyword>
<keyword evidence="2" id="KW-1133">Transmembrane helix</keyword>
<accession>A0A2J6QNY5</accession>
<dbReference type="AlphaFoldDB" id="A0A2J6QNY5"/>
<dbReference type="OrthoDB" id="10581934at2759"/>
<evidence type="ECO:0000256" key="1">
    <source>
        <dbReference type="SAM" id="MobiDB-lite"/>
    </source>
</evidence>
<evidence type="ECO:0000256" key="2">
    <source>
        <dbReference type="SAM" id="Phobius"/>
    </source>
</evidence>
<evidence type="ECO:0000256" key="3">
    <source>
        <dbReference type="SAM" id="SignalP"/>
    </source>
</evidence>
<feature type="compositionally biased region" description="Basic and acidic residues" evidence="1">
    <location>
        <begin position="247"/>
        <end position="264"/>
    </location>
</feature>
<evidence type="ECO:0000313" key="4">
    <source>
        <dbReference type="EMBL" id="PMD27964.1"/>
    </source>
</evidence>
<dbReference type="Proteomes" id="UP000235672">
    <property type="component" value="Unassembled WGS sequence"/>
</dbReference>
<gene>
    <name evidence="4" type="ORF">NA56DRAFT_696983</name>
</gene>
<feature type="region of interest" description="Disordered" evidence="1">
    <location>
        <begin position="48"/>
        <end position="88"/>
    </location>
</feature>
<feature type="region of interest" description="Disordered" evidence="1">
    <location>
        <begin position="239"/>
        <end position="270"/>
    </location>
</feature>
<reference evidence="4 5" key="1">
    <citation type="submission" date="2016-05" db="EMBL/GenBank/DDBJ databases">
        <title>A degradative enzymes factory behind the ericoid mycorrhizal symbiosis.</title>
        <authorList>
            <consortium name="DOE Joint Genome Institute"/>
            <person name="Martino E."/>
            <person name="Morin E."/>
            <person name="Grelet G."/>
            <person name="Kuo A."/>
            <person name="Kohler A."/>
            <person name="Daghino S."/>
            <person name="Barry K."/>
            <person name="Choi C."/>
            <person name="Cichocki N."/>
            <person name="Clum A."/>
            <person name="Copeland A."/>
            <person name="Hainaut M."/>
            <person name="Haridas S."/>
            <person name="Labutti K."/>
            <person name="Lindquist E."/>
            <person name="Lipzen A."/>
            <person name="Khouja H.-R."/>
            <person name="Murat C."/>
            <person name="Ohm R."/>
            <person name="Olson A."/>
            <person name="Spatafora J."/>
            <person name="Veneault-Fourrey C."/>
            <person name="Henrissat B."/>
            <person name="Grigoriev I."/>
            <person name="Martin F."/>
            <person name="Perotto S."/>
        </authorList>
    </citation>
    <scope>NUCLEOTIDE SEQUENCE [LARGE SCALE GENOMIC DNA]</scope>
    <source>
        <strain evidence="4 5">UAMH 7357</strain>
    </source>
</reference>
<sequence>MARFRFSASWFTILLTDIAVPTTTQISQDSTTTSTTTSIPNISTQTIISTTSSSSSPTPSPTTSVPITSQIPTTSTTLPTSSQVATRTASTAPFTTILPIPTPTKTPPEPTKVNYSPKISLWVGISFGLLFLALIIFLLLRLESTLYRCRQRAKLILDYDGMRVHIVDLDIEGNGEGMQSMDAGRKNRETFEKWKRNRGFGAGWVEEVNSIEREETTQESSQDMGRRIERRQTYEAWKKGVVPPLKENQKRDSIGRDEDSEVARMPDSGV</sequence>
<protein>
    <submittedName>
        <fullName evidence="4">Uncharacterized protein</fullName>
    </submittedName>
</protein>
<dbReference type="EMBL" id="KZ613465">
    <property type="protein sequence ID" value="PMD27964.1"/>
    <property type="molecule type" value="Genomic_DNA"/>
</dbReference>
<name>A0A2J6QNY5_9HELO</name>
<feature type="transmembrane region" description="Helical" evidence="2">
    <location>
        <begin position="119"/>
        <end position="140"/>
    </location>
</feature>
<feature type="signal peptide" evidence="3">
    <location>
        <begin position="1"/>
        <end position="25"/>
    </location>
</feature>
<organism evidence="4 5">
    <name type="scientific">Hyaloscypha hepaticicola</name>
    <dbReference type="NCBI Taxonomy" id="2082293"/>
    <lineage>
        <taxon>Eukaryota</taxon>
        <taxon>Fungi</taxon>
        <taxon>Dikarya</taxon>
        <taxon>Ascomycota</taxon>
        <taxon>Pezizomycotina</taxon>
        <taxon>Leotiomycetes</taxon>
        <taxon>Helotiales</taxon>
        <taxon>Hyaloscyphaceae</taxon>
        <taxon>Hyaloscypha</taxon>
    </lineage>
</organism>
<keyword evidence="2" id="KW-0472">Membrane</keyword>
<proteinExistence type="predicted"/>
<feature type="chain" id="PRO_5014397727" evidence="3">
    <location>
        <begin position="26"/>
        <end position="270"/>
    </location>
</feature>
<feature type="compositionally biased region" description="Low complexity" evidence="1">
    <location>
        <begin position="48"/>
        <end position="83"/>
    </location>
</feature>